<reference evidence="1 2" key="1">
    <citation type="submission" date="2016-01" db="EMBL/GenBank/DDBJ databases">
        <authorList>
            <person name="Oliw E.H."/>
        </authorList>
    </citation>
    <scope>NUCLEOTIDE SEQUENCE [LARGE SCALE GENOMIC DNA]</scope>
    <source>
        <strain evidence="1 2">MJR8628B</strain>
    </source>
</reference>
<protein>
    <submittedName>
        <fullName evidence="1">Uncharacterized protein</fullName>
    </submittedName>
</protein>
<evidence type="ECO:0000313" key="2">
    <source>
        <dbReference type="Proteomes" id="UP000070092"/>
    </source>
</evidence>
<proteinExistence type="predicted"/>
<dbReference type="AlphaFoldDB" id="A0A133KR16"/>
<dbReference type="Proteomes" id="UP000070092">
    <property type="component" value="Unassembled WGS sequence"/>
</dbReference>
<name>A0A133KR16_BIFBI</name>
<comment type="caution">
    <text evidence="1">The sequence shown here is derived from an EMBL/GenBank/DDBJ whole genome shotgun (WGS) entry which is preliminary data.</text>
</comment>
<accession>A0A133KR16</accession>
<gene>
    <name evidence="1" type="ORF">HMPREF3196_00692</name>
</gene>
<sequence length="191" mass="22399">MTFTQLVGIFFKVRLELRIFIEINKRTVIVPWVHKPAALISMSATIVTHTKHGQHTFGLDKVLNVGNEHLVTACRHSNTYTYARLLNTWQFLTRLCDKINQLGTTERINLVTLRTINFECLESRCMQRLIRSIKPRLDSINILWFEIGTTVHEANQSRRWTMPNKRYRRISVNLVVERINSVHPNQHVQVI</sequence>
<organism evidence="1 2">
    <name type="scientific">Bifidobacterium bifidum</name>
    <dbReference type="NCBI Taxonomy" id="1681"/>
    <lineage>
        <taxon>Bacteria</taxon>
        <taxon>Bacillati</taxon>
        <taxon>Actinomycetota</taxon>
        <taxon>Actinomycetes</taxon>
        <taxon>Bifidobacteriales</taxon>
        <taxon>Bifidobacteriaceae</taxon>
        <taxon>Bifidobacterium</taxon>
    </lineage>
</organism>
<dbReference type="EMBL" id="LRPO01000020">
    <property type="protein sequence ID" value="KWZ82109.1"/>
    <property type="molecule type" value="Genomic_DNA"/>
</dbReference>
<evidence type="ECO:0000313" key="1">
    <source>
        <dbReference type="EMBL" id="KWZ82109.1"/>
    </source>
</evidence>